<feature type="domain" description="RNA polymerase sigma-70 region 4" evidence="5">
    <location>
        <begin position="92"/>
        <end position="141"/>
    </location>
</feature>
<evidence type="ECO:0000259" key="5">
    <source>
        <dbReference type="Pfam" id="PF04545"/>
    </source>
</evidence>
<evidence type="ECO:0000256" key="2">
    <source>
        <dbReference type="ARBA" id="ARBA00023082"/>
    </source>
</evidence>
<comment type="caution">
    <text evidence="6">The sequence shown here is derived from an EMBL/GenBank/DDBJ whole genome shotgun (WGS) entry which is preliminary data.</text>
</comment>
<evidence type="ECO:0000256" key="4">
    <source>
        <dbReference type="ARBA" id="ARBA00023163"/>
    </source>
</evidence>
<dbReference type="Proteomes" id="UP000614200">
    <property type="component" value="Unassembled WGS sequence"/>
</dbReference>
<gene>
    <name evidence="6" type="ORF">ISU02_04000</name>
</gene>
<dbReference type="InterPro" id="IPR007630">
    <property type="entry name" value="RNA_pol_sigma70_r4"/>
</dbReference>
<dbReference type="PANTHER" id="PTHR30385">
    <property type="entry name" value="SIGMA FACTOR F FLAGELLAR"/>
    <property type="match status" value="1"/>
</dbReference>
<dbReference type="PANTHER" id="PTHR30385:SF7">
    <property type="entry name" value="RNA POLYMERASE SIGMA FACTOR FLIA"/>
    <property type="match status" value="1"/>
</dbReference>
<keyword evidence="2" id="KW-0731">Sigma factor</keyword>
<keyword evidence="1" id="KW-0805">Transcription regulation</keyword>
<protein>
    <submittedName>
        <fullName evidence="6">Sigma-70 family RNA polymerase sigma factor</fullName>
    </submittedName>
</protein>
<dbReference type="InterPro" id="IPR013324">
    <property type="entry name" value="RNA_pol_sigma_r3/r4-like"/>
</dbReference>
<proteinExistence type="predicted"/>
<accession>A0ABR9ZP79</accession>
<dbReference type="EMBL" id="JADKNH010000002">
    <property type="protein sequence ID" value="MBF4692261.1"/>
    <property type="molecule type" value="Genomic_DNA"/>
</dbReference>
<keyword evidence="4" id="KW-0804">Transcription</keyword>
<keyword evidence="7" id="KW-1185">Reference proteome</keyword>
<evidence type="ECO:0000256" key="3">
    <source>
        <dbReference type="ARBA" id="ARBA00023125"/>
    </source>
</evidence>
<reference evidence="6 7" key="1">
    <citation type="submission" date="2020-11" db="EMBL/GenBank/DDBJ databases">
        <title>Fusibacter basophilias sp. nov.</title>
        <authorList>
            <person name="Qiu D."/>
        </authorList>
    </citation>
    <scope>NUCLEOTIDE SEQUENCE [LARGE SCALE GENOMIC DNA]</scope>
    <source>
        <strain evidence="6 7">Q10-2</strain>
    </source>
</reference>
<dbReference type="Gene3D" id="1.20.140.160">
    <property type="match status" value="1"/>
</dbReference>
<dbReference type="SUPFAM" id="SSF88659">
    <property type="entry name" value="Sigma3 and sigma4 domains of RNA polymerase sigma factors"/>
    <property type="match status" value="1"/>
</dbReference>
<name>A0ABR9ZP79_9FIRM</name>
<keyword evidence="3" id="KW-0238">DNA-binding</keyword>
<dbReference type="RefSeq" id="WP_194700500.1">
    <property type="nucleotide sequence ID" value="NZ_JADKNH010000002.1"/>
</dbReference>
<evidence type="ECO:0000256" key="1">
    <source>
        <dbReference type="ARBA" id="ARBA00023015"/>
    </source>
</evidence>
<evidence type="ECO:0000313" key="7">
    <source>
        <dbReference type="Proteomes" id="UP000614200"/>
    </source>
</evidence>
<sequence length="147" mass="17790">MKQSDDEKKEKRKYFISVAGEKCEITKEIYEVFYRMDRRERYLEERDFKKGVIIFSDMKRNYCSAEGIIPDKNTDIETEVINKVLMETVLEAISILNEEEKWLIQELFFFEKSQRQLSKETGLPLMTISNRKKRVLEKLRKYLKIEK</sequence>
<dbReference type="Pfam" id="PF04545">
    <property type="entry name" value="Sigma70_r4"/>
    <property type="match status" value="1"/>
</dbReference>
<evidence type="ECO:0000313" key="6">
    <source>
        <dbReference type="EMBL" id="MBF4692261.1"/>
    </source>
</evidence>
<organism evidence="6 7">
    <name type="scientific">Fusibacter ferrireducens</name>
    <dbReference type="NCBI Taxonomy" id="2785058"/>
    <lineage>
        <taxon>Bacteria</taxon>
        <taxon>Bacillati</taxon>
        <taxon>Bacillota</taxon>
        <taxon>Clostridia</taxon>
        <taxon>Eubacteriales</taxon>
        <taxon>Eubacteriales Family XII. Incertae Sedis</taxon>
        <taxon>Fusibacter</taxon>
    </lineage>
</organism>